<dbReference type="EMBL" id="VOSK01000330">
    <property type="protein sequence ID" value="MPR30224.1"/>
    <property type="molecule type" value="Genomic_DNA"/>
</dbReference>
<keyword evidence="3" id="KW-1185">Reference proteome</keyword>
<organism evidence="2 3">
    <name type="scientific">Microvirga tunisiensis</name>
    <dbReference type="NCBI Taxonomy" id="2108360"/>
    <lineage>
        <taxon>Bacteria</taxon>
        <taxon>Pseudomonadati</taxon>
        <taxon>Pseudomonadota</taxon>
        <taxon>Alphaproteobacteria</taxon>
        <taxon>Hyphomicrobiales</taxon>
        <taxon>Methylobacteriaceae</taxon>
        <taxon>Microvirga</taxon>
    </lineage>
</organism>
<keyword evidence="1" id="KW-0472">Membrane</keyword>
<name>A0A5N7MVV7_9HYPH</name>
<keyword evidence="1" id="KW-0812">Transmembrane</keyword>
<evidence type="ECO:0000256" key="1">
    <source>
        <dbReference type="SAM" id="Phobius"/>
    </source>
</evidence>
<accession>A0A5N7MVV7</accession>
<protein>
    <submittedName>
        <fullName evidence="2">Uncharacterized protein</fullName>
    </submittedName>
</protein>
<comment type="caution">
    <text evidence="2">The sequence shown here is derived from an EMBL/GenBank/DDBJ whole genome shotgun (WGS) entry which is preliminary data.</text>
</comment>
<keyword evidence="1" id="KW-1133">Transmembrane helix</keyword>
<gene>
    <name evidence="2" type="ORF">FS320_35585</name>
</gene>
<dbReference type="Proteomes" id="UP000403266">
    <property type="component" value="Unassembled WGS sequence"/>
</dbReference>
<dbReference type="OrthoDB" id="9963573at2"/>
<reference evidence="2 3" key="1">
    <citation type="journal article" date="2019" name="Syst. Appl. Microbiol.">
        <title>Microvirga tunisiensis sp. nov., a root nodule symbiotic bacterium isolated from Lupinus micranthus and L. luteus grown in Northern Tunisia.</title>
        <authorList>
            <person name="Msaddak A."/>
            <person name="Rejili M."/>
            <person name="Duran D."/>
            <person name="Mars M."/>
            <person name="Palacios J.M."/>
            <person name="Ruiz-Argueso T."/>
            <person name="Rey L."/>
            <person name="Imperial J."/>
        </authorList>
    </citation>
    <scope>NUCLEOTIDE SEQUENCE [LARGE SCALE GENOMIC DNA]</scope>
    <source>
        <strain evidence="2 3">Lmie10</strain>
    </source>
</reference>
<feature type="transmembrane region" description="Helical" evidence="1">
    <location>
        <begin position="27"/>
        <end position="47"/>
    </location>
</feature>
<dbReference type="AlphaFoldDB" id="A0A5N7MVV7"/>
<dbReference type="RefSeq" id="WP_152717077.1">
    <property type="nucleotide sequence ID" value="NZ_VOSJ01000352.1"/>
</dbReference>
<proteinExistence type="predicted"/>
<evidence type="ECO:0000313" key="2">
    <source>
        <dbReference type="EMBL" id="MPR30224.1"/>
    </source>
</evidence>
<evidence type="ECO:0000313" key="3">
    <source>
        <dbReference type="Proteomes" id="UP000403266"/>
    </source>
</evidence>
<sequence length="77" mass="8139">MVIVYAFAALIGGFISCALLWPYGAAIALLSMPFGGSLFALLAAIVVHMRASTKAGSSNDRAAYMDQPQKLQITENC</sequence>